<evidence type="ECO:0000313" key="1">
    <source>
        <dbReference type="EMBL" id="MDT0276140.1"/>
    </source>
</evidence>
<accession>A0ABU2K7I2</accession>
<dbReference type="RefSeq" id="WP_311344959.1">
    <property type="nucleotide sequence ID" value="NZ_JAVREI010000005.1"/>
</dbReference>
<reference evidence="2" key="1">
    <citation type="submission" date="2023-07" db="EMBL/GenBank/DDBJ databases">
        <title>30 novel species of actinomycetes from the DSMZ collection.</title>
        <authorList>
            <person name="Nouioui I."/>
        </authorList>
    </citation>
    <scope>NUCLEOTIDE SEQUENCE [LARGE SCALE GENOMIC DNA]</scope>
    <source>
        <strain evidence="2">DSM 46792</strain>
    </source>
</reference>
<evidence type="ECO:0000313" key="2">
    <source>
        <dbReference type="Proteomes" id="UP001183222"/>
    </source>
</evidence>
<dbReference type="EMBL" id="JAVREI010000005">
    <property type="protein sequence ID" value="MDT0276140.1"/>
    <property type="molecule type" value="Genomic_DNA"/>
</dbReference>
<organism evidence="1 2">
    <name type="scientific">Blastococcus goldschmidtiae</name>
    <dbReference type="NCBI Taxonomy" id="3075546"/>
    <lineage>
        <taxon>Bacteria</taxon>
        <taxon>Bacillati</taxon>
        <taxon>Actinomycetota</taxon>
        <taxon>Actinomycetes</taxon>
        <taxon>Geodermatophilales</taxon>
        <taxon>Geodermatophilaceae</taxon>
        <taxon>Blastococcus</taxon>
    </lineage>
</organism>
<dbReference type="Proteomes" id="UP001183222">
    <property type="component" value="Unassembled WGS sequence"/>
</dbReference>
<dbReference type="SUPFAM" id="SSF54427">
    <property type="entry name" value="NTF2-like"/>
    <property type="match status" value="1"/>
</dbReference>
<sequence>MAGPATQPGEDDRAALCPRGSEEVLADHLRLRRSGDLEEDLRRNYDPQVVILTARQVFRGHDGVRGSAHRLWKALGDGGSYSYVYALADDRVALLEWSGSKESVRVRSGVDSHLIEEGCIRVQTIHYRVEDVVLSADGDLTDG</sequence>
<dbReference type="InterPro" id="IPR032710">
    <property type="entry name" value="NTF2-like_dom_sf"/>
</dbReference>
<gene>
    <name evidence="1" type="ORF">RM425_09530</name>
</gene>
<protein>
    <submittedName>
        <fullName evidence="1">Nuclear transport factor 2 family protein</fullName>
    </submittedName>
</protein>
<proteinExistence type="predicted"/>
<comment type="caution">
    <text evidence="1">The sequence shown here is derived from an EMBL/GenBank/DDBJ whole genome shotgun (WGS) entry which is preliminary data.</text>
</comment>
<keyword evidence="2" id="KW-1185">Reference proteome</keyword>
<name>A0ABU2K7I2_9ACTN</name>